<evidence type="ECO:0000256" key="1">
    <source>
        <dbReference type="ARBA" id="ARBA00010556"/>
    </source>
</evidence>
<reference evidence="4" key="1">
    <citation type="journal article" date="2014" name="Int. J. Syst. Evol. Microbiol.">
        <title>Complete genome sequence of Corynebacterium casei LMG S-19264T (=DSM 44701T), isolated from a smear-ripened cheese.</title>
        <authorList>
            <consortium name="US DOE Joint Genome Institute (JGI-PGF)"/>
            <person name="Walter F."/>
            <person name="Albersmeier A."/>
            <person name="Kalinowski J."/>
            <person name="Ruckert C."/>
        </authorList>
    </citation>
    <scope>NUCLEOTIDE SEQUENCE</scope>
    <source>
        <strain evidence="4">CGMCC 1.15343</strain>
    </source>
</reference>
<dbReference type="PANTHER" id="PTHR40094">
    <property type="entry name" value="ALPHA-2-MACROGLOBULIN HOMOLOG"/>
    <property type="match status" value="1"/>
</dbReference>
<dbReference type="Gene3D" id="1.50.10.20">
    <property type="match status" value="1"/>
</dbReference>
<feature type="coiled-coil region" evidence="2">
    <location>
        <begin position="5"/>
        <end position="42"/>
    </location>
</feature>
<dbReference type="Gene3D" id="2.170.130.10">
    <property type="entry name" value="TonB-dependent receptor, plug domain"/>
    <property type="match status" value="1"/>
</dbReference>
<evidence type="ECO:0000256" key="2">
    <source>
        <dbReference type="SAM" id="Coils"/>
    </source>
</evidence>
<accession>A0A916U715</accession>
<dbReference type="PANTHER" id="PTHR40094:SF1">
    <property type="entry name" value="UBIQUITIN DOMAIN-CONTAINING PROTEIN"/>
    <property type="match status" value="1"/>
</dbReference>
<dbReference type="InterPro" id="IPR002890">
    <property type="entry name" value="MG2"/>
</dbReference>
<dbReference type="InterPro" id="IPR041246">
    <property type="entry name" value="Bact_MG10"/>
</dbReference>
<sequence length="1979" mass="221509">MFETLEANLRNNRALQSTAQQLNELKVQAIAAQDDISHARSRYDLLIIRDKQTEDSLYFQNSAFMDTLIDSRSTSPTLKVLMYLLRAHRLAAFEVRPQRFNTAAYRSSKLKVDYAALSYKQRNEMIDGDYASALKINAVKGNPSALSWLPIDPECLTLNESLEDIVRAAQIVWFSQRYNDPPSIQSRKNKMLQLSSPAFRKKLDSLSMKVDQQNPSALLAYRNWIHETQRNPEKSTFVEALARQYMYSTTTNDSIQSEAYVRYLQNSSTSKYQSVKLHAIYQLCLLWNEQGNGYAEHPQFQFHRKKALDLYEQNAEAFKNHPVYDQPLADMARQIRAAGIQVVLEDKQLPDQQIPIKVKYKNTAVLYYRIIRITAAEGVDKLNEKFDPAWLTARPVAQGSFDLSLPDDHQLHDAKLNLPKLPIGSYRLLFAKHVLGEDTTSLNGLTFQVTSIAAINDDKKIFILNRSTGVPLAGARVQYLQQLGSKKQPAVFRVKKDGHVDLPEQPAGSLLISKPGDTLRYTIYDSGYRTARMGQDQDDADDLLDFYSDQLRMEIFTDRSIYRPGQIVHYKLILMTRNPKTQQPMLLNKENLGSATFARWMKAFVKNGDNKIKLTDPFGKVIDSAIITINNFSSFAGSFIISKQAALGSWYVRPATNYTASNAGGFRVEEYKRPTVELSMEKQQEMRYPGQRIDVNLKVRAFSGATLNNTPISYTITRNFYHPWDQHRGRLYTEIPAMHKLADTTLYTDAKGNVSFSIDDAALRKYDIKDDQRYQIRYSIIAKAVDATGESTVLEASIDVSSRPVDIAVDVEETYDRQNLSDLPLETTNIFEGLLSRPVHVQLFRNGATSTDTSLVKTLVLDTVVYTGKGGKIHLSKDKVSTGYFHLVLTSMEGGRTLGFTEYNFSVFDSKSIAVPEADVNYIAASTVKPGEEITWYSSGKKDNYTIYKVMYNDGSDGRKVISIYMTKAEQAGLRTWTFRVPKKIVGKLLLQRISVSDNEIKRFEKELLIERKEIAEEPAVVVENYRSILAPGAKASAKVSLKTKDAKVASELLTTVYDATLDQLNKHRWHLPTMDAPQVYLANPWSYTITNERLKGDVPANQPWIYPKKYATADLTPLLMGRAMDLETYQKMSLNEVVVVGYAQRSQRIQLRGNTSLAGNKQALIIVDGKVFVGDMDSLDPARIRDMVILKDQEAVAIYGSKAAHGAIVISTSGKIVLPGMEDVPVKIRKNFNETAFFHPQLQADRDGYFSFSYTMPESATTWNWKMLAHTAKGTFSYLERTIQTQLNLMVQPNVPRFLYQGDQLQIQSRISNLDTLAISGTAKLKIEDAVTGADLTSIITAESNFAFSLQGKTSTAVTYALRIPAKQTNPLKVIVTATSGSVADAEEHILPILSTRIFLQQQQPIKNAGQTAAGIAAPKLPADAELQGLSVSINQKPTASLLYALPSLANGRSETAEQIFDKIYAHIVAMNLLQRDTTLRSAFMKSKDSAEQAEDSTHVLLKEITADLMPRLGLNTHVATQQRALSALLDSVTARQKVGQQLEKLYKLQQSGGGMAWFDGGRPNADVSAYVLAGFGRLQPHFGWMNLASDPSFDTFLQKLLADQRELATTGKTGFMNLKSLYAVSYWLKTYPLTAANQEAAALQLEKAWSAANTLSLEQQALLIINTFRYVGPKHRLYAKAYEQLENIRQLAIEDEQNGLRWKAIADGENMDRSAEETLALVAEAFEESGKYDGLDAKLVKWLLTTRSVESWQTMAGTAAAIGLLQKQKIDLQEGTKSMVVNVDDHVLVVSDDLLKGKPMDYISLKEIPKNIKVSATGTGTAGDLTWYYFANPDRQEHLNKALKIEKALYVSRAGEGLQKITPTTVLKAGERVQVRLKVETATNLKFVHIKDGRAAAFEPQQVKSGYQYTEKVGFYQVTRDTGAEFFVEMLPRGITEFTYDLVVAQGGTFHNGPATVQSMHKPGLSAYSDVSQIKAK</sequence>
<keyword evidence="5" id="KW-1185">Reference proteome</keyword>
<dbReference type="Proteomes" id="UP000651668">
    <property type="component" value="Unassembled WGS sequence"/>
</dbReference>
<dbReference type="Pfam" id="PF01835">
    <property type="entry name" value="MG2"/>
    <property type="match status" value="1"/>
</dbReference>
<comment type="similarity">
    <text evidence="1">Belongs to the protease inhibitor I39 (alpha-2-macroglobulin) family. Bacterial alpha-2-macroglobulin subfamily.</text>
</comment>
<name>A0A916U715_9SPHI</name>
<dbReference type="SMART" id="SM01360">
    <property type="entry name" value="A2M"/>
    <property type="match status" value="1"/>
</dbReference>
<gene>
    <name evidence="4" type="ORF">GCM10011387_12120</name>
</gene>
<comment type="caution">
    <text evidence="4">The sequence shown here is derived from an EMBL/GenBank/DDBJ whole genome shotgun (WGS) entry which is preliminary data.</text>
</comment>
<dbReference type="GO" id="GO:0004866">
    <property type="term" value="F:endopeptidase inhibitor activity"/>
    <property type="evidence" value="ECO:0007669"/>
    <property type="project" value="InterPro"/>
</dbReference>
<dbReference type="SUPFAM" id="SSF56935">
    <property type="entry name" value="Porins"/>
    <property type="match status" value="1"/>
</dbReference>
<evidence type="ECO:0000259" key="3">
    <source>
        <dbReference type="SMART" id="SM01360"/>
    </source>
</evidence>
<feature type="domain" description="Alpha-2-macroglobulin" evidence="3">
    <location>
        <begin position="1236"/>
        <end position="1326"/>
    </location>
</feature>
<dbReference type="InterPro" id="IPR037066">
    <property type="entry name" value="Plug_dom_sf"/>
</dbReference>
<keyword evidence="2" id="KW-0175">Coiled coil</keyword>
<evidence type="ECO:0000313" key="4">
    <source>
        <dbReference type="EMBL" id="GGC60083.1"/>
    </source>
</evidence>
<dbReference type="InterPro" id="IPR051802">
    <property type="entry name" value="YfhM-like"/>
</dbReference>
<dbReference type="Pfam" id="PF17973">
    <property type="entry name" value="bMG10"/>
    <property type="match status" value="1"/>
</dbReference>
<proteinExistence type="inferred from homology"/>
<dbReference type="EMBL" id="BMIL01000003">
    <property type="protein sequence ID" value="GGC60083.1"/>
    <property type="molecule type" value="Genomic_DNA"/>
</dbReference>
<protein>
    <submittedName>
        <fullName evidence="4">Alpha-2-macroglobulin</fullName>
    </submittedName>
</protein>
<reference evidence="4" key="2">
    <citation type="submission" date="2020-09" db="EMBL/GenBank/DDBJ databases">
        <authorList>
            <person name="Sun Q."/>
            <person name="Zhou Y."/>
        </authorList>
    </citation>
    <scope>NUCLEOTIDE SEQUENCE</scope>
    <source>
        <strain evidence="4">CGMCC 1.15343</strain>
    </source>
</reference>
<dbReference type="Gene3D" id="2.60.40.1930">
    <property type="match status" value="1"/>
</dbReference>
<organism evidence="4 5">
    <name type="scientific">Pedobacter quisquiliarum</name>
    <dbReference type="NCBI Taxonomy" id="1834438"/>
    <lineage>
        <taxon>Bacteria</taxon>
        <taxon>Pseudomonadati</taxon>
        <taxon>Bacteroidota</taxon>
        <taxon>Sphingobacteriia</taxon>
        <taxon>Sphingobacteriales</taxon>
        <taxon>Sphingobacteriaceae</taxon>
        <taxon>Pedobacter</taxon>
    </lineage>
</organism>
<dbReference type="InterPro" id="IPR001599">
    <property type="entry name" value="Macroglobln_a2"/>
</dbReference>
<evidence type="ECO:0000313" key="5">
    <source>
        <dbReference type="Proteomes" id="UP000651668"/>
    </source>
</evidence>
<dbReference type="Pfam" id="PF00207">
    <property type="entry name" value="A2M"/>
    <property type="match status" value="1"/>
</dbReference>